<dbReference type="InterPro" id="IPR035248">
    <property type="entry name" value="PRMT5_C"/>
</dbReference>
<dbReference type="InterPro" id="IPR035075">
    <property type="entry name" value="PRMT5"/>
</dbReference>
<dbReference type="Gene3D" id="3.20.20.150">
    <property type="entry name" value="Divalent-metal-dependent TIM barrel enzymes"/>
    <property type="match status" value="1"/>
</dbReference>
<evidence type="ECO:0000256" key="2">
    <source>
        <dbReference type="ARBA" id="ARBA00022679"/>
    </source>
</evidence>
<dbReference type="PROSITE" id="PS51678">
    <property type="entry name" value="SAM_MT_PRMT"/>
    <property type="match status" value="1"/>
</dbReference>
<organism evidence="9 10">
    <name type="scientific">Coccomyxa subellipsoidea</name>
    <dbReference type="NCBI Taxonomy" id="248742"/>
    <lineage>
        <taxon>Eukaryota</taxon>
        <taxon>Viridiplantae</taxon>
        <taxon>Chlorophyta</taxon>
        <taxon>core chlorophytes</taxon>
        <taxon>Trebouxiophyceae</taxon>
        <taxon>Trebouxiophyceae incertae sedis</taxon>
        <taxon>Coccomyxaceae</taxon>
        <taxon>Coccomyxa</taxon>
    </lineage>
</organism>
<evidence type="ECO:0000256" key="3">
    <source>
        <dbReference type="ARBA" id="ARBA00022691"/>
    </source>
</evidence>
<evidence type="ECO:0000313" key="9">
    <source>
        <dbReference type="EMBL" id="KAK9909178.1"/>
    </source>
</evidence>
<accession>A0ABR2YQQ0</accession>
<dbReference type="PANTHER" id="PTHR10738:SF0">
    <property type="entry name" value="PROTEIN ARGININE N-METHYLTRANSFERASE 5"/>
    <property type="match status" value="1"/>
</dbReference>
<dbReference type="Pfam" id="PF17286">
    <property type="entry name" value="PRMT5_C"/>
    <property type="match status" value="1"/>
</dbReference>
<evidence type="ECO:0000256" key="5">
    <source>
        <dbReference type="SAM" id="MobiDB-lite"/>
    </source>
</evidence>
<comment type="similarity">
    <text evidence="4">Belongs to the class I-like SAM-binding methyltransferase superfamily.</text>
</comment>
<dbReference type="PIRSF" id="PIRSF015894">
    <property type="entry name" value="Skb1_MeTrfase"/>
    <property type="match status" value="1"/>
</dbReference>
<feature type="region of interest" description="Disordered" evidence="5">
    <location>
        <begin position="271"/>
        <end position="291"/>
    </location>
</feature>
<sequence>MPLGKRTDCGDAKYSGVDIPFTSNVVKSLQSQLDCGFDFITVPLVAPGFKRPKYRPGELTMPYKWPDLLLVSAQYGSQIVGKVSTWIQPDAADEALRRDSQAALRQELEWATHLSLQACILNLPPSPSSANFAYTVNQVMHGLSGMAMWLRIPLMSGRAAETPSSAVDATGKASPASASGQEGDDSWERWNQVRCLTWHNAKLGVVLDVPAVLPPKEEIVRWYGEPVKALLLPTSVFLINKRGFPTLSKAHQDMLLTFFNHGVQVVLTGESQIQSPSPAPVETPPQSPASAPVALKEEGVPLETGHAAAQSPDSPAVEAAEAAAAVHPLRVYCEYLSYLFRKPPLPDGQEQLEVGYRDYLQAPLQPLQDNLEMQTYETFEKDLMKYTQYEAAVLEALLDRVSEEEAGTRKIVLMVVGAGRGPLVRASLSAAQRAKRKLRIYAVEKNPNAIISLQNLISTEGWDDRVTLVPADMRNWLAPEQADIMVSELLGSFGDNELSPECLDGAQSCLKPDGISIPASYTSYLQPITTAKLWNDVKVYNDLEHFETPYVVKLHRFTALADTQPVFTFRHPNRAAAIDNGRAAHLHFDRTGRLAAVCHGFAGYFDACLYGSVHLSIHPPTHTHDMYSWFPIYFPLKEPVSLPADAPIEAHLWRCGAHHKVWYEWALTSPTAITHMHNPNGRSYYVGL</sequence>
<dbReference type="Gene3D" id="3.40.50.150">
    <property type="entry name" value="Vaccinia Virus protein VP39"/>
    <property type="match status" value="1"/>
</dbReference>
<evidence type="ECO:0000313" key="10">
    <source>
        <dbReference type="Proteomes" id="UP001491310"/>
    </source>
</evidence>
<feature type="compositionally biased region" description="Pro residues" evidence="5">
    <location>
        <begin position="277"/>
        <end position="287"/>
    </location>
</feature>
<dbReference type="InterPro" id="IPR007857">
    <property type="entry name" value="Arg_MeTrfase_PRMT5"/>
</dbReference>
<dbReference type="InterPro" id="IPR035247">
    <property type="entry name" value="PRMT5_TIM"/>
</dbReference>
<feature type="region of interest" description="Disordered" evidence="5">
    <location>
        <begin position="163"/>
        <end position="185"/>
    </location>
</feature>
<feature type="domain" description="PRMT5 TIM barrel" evidence="7">
    <location>
        <begin position="36"/>
        <end position="342"/>
    </location>
</feature>
<dbReference type="Pfam" id="PF05185">
    <property type="entry name" value="PRMT5"/>
    <property type="match status" value="1"/>
</dbReference>
<proteinExistence type="inferred from homology"/>
<dbReference type="InterPro" id="IPR029063">
    <property type="entry name" value="SAM-dependent_MTases_sf"/>
</dbReference>
<dbReference type="Proteomes" id="UP001491310">
    <property type="component" value="Unassembled WGS sequence"/>
</dbReference>
<dbReference type="EMBL" id="JALJOT010000007">
    <property type="protein sequence ID" value="KAK9909178.1"/>
    <property type="molecule type" value="Genomic_DNA"/>
</dbReference>
<evidence type="ECO:0000259" key="7">
    <source>
        <dbReference type="Pfam" id="PF17285"/>
    </source>
</evidence>
<feature type="domain" description="PRMT5 arginine-N-methyltransferase" evidence="6">
    <location>
        <begin position="349"/>
        <end position="517"/>
    </location>
</feature>
<name>A0ABR2YQQ0_9CHLO</name>
<reference evidence="9 10" key="1">
    <citation type="journal article" date="2024" name="Nat. Commun.">
        <title>Phylogenomics reveals the evolutionary origins of lichenization in chlorophyte algae.</title>
        <authorList>
            <person name="Puginier C."/>
            <person name="Libourel C."/>
            <person name="Otte J."/>
            <person name="Skaloud P."/>
            <person name="Haon M."/>
            <person name="Grisel S."/>
            <person name="Petersen M."/>
            <person name="Berrin J.G."/>
            <person name="Delaux P.M."/>
            <person name="Dal Grande F."/>
            <person name="Keller J."/>
        </authorList>
    </citation>
    <scope>NUCLEOTIDE SEQUENCE [LARGE SCALE GENOMIC DNA]</scope>
    <source>
        <strain evidence="9 10">SAG 216-7</strain>
    </source>
</reference>
<evidence type="ECO:0000256" key="1">
    <source>
        <dbReference type="ARBA" id="ARBA00022603"/>
    </source>
</evidence>
<gene>
    <name evidence="9" type="ORF">WJX75_008311</name>
</gene>
<dbReference type="InterPro" id="IPR025799">
    <property type="entry name" value="Arg_MeTrfase"/>
</dbReference>
<dbReference type="SUPFAM" id="SSF53335">
    <property type="entry name" value="S-adenosyl-L-methionine-dependent methyltransferases"/>
    <property type="match status" value="1"/>
</dbReference>
<evidence type="ECO:0000259" key="8">
    <source>
        <dbReference type="Pfam" id="PF17286"/>
    </source>
</evidence>
<dbReference type="Pfam" id="PF17285">
    <property type="entry name" value="PRMT5_TIM"/>
    <property type="match status" value="1"/>
</dbReference>
<keyword evidence="3 4" id="KW-0949">S-adenosyl-L-methionine</keyword>
<dbReference type="CDD" id="cd02440">
    <property type="entry name" value="AdoMet_MTases"/>
    <property type="match status" value="1"/>
</dbReference>
<evidence type="ECO:0000259" key="6">
    <source>
        <dbReference type="Pfam" id="PF05185"/>
    </source>
</evidence>
<comment type="caution">
    <text evidence="9">The sequence shown here is derived from an EMBL/GenBank/DDBJ whole genome shotgun (WGS) entry which is preliminary data.</text>
</comment>
<keyword evidence="2 4" id="KW-0808">Transferase</keyword>
<evidence type="ECO:0000256" key="4">
    <source>
        <dbReference type="PIRNR" id="PIRNR015894"/>
    </source>
</evidence>
<dbReference type="Gene3D" id="2.70.160.11">
    <property type="entry name" value="Hnrnp arginine n-methyltransferase1"/>
    <property type="match status" value="1"/>
</dbReference>
<dbReference type="PANTHER" id="PTHR10738">
    <property type="entry name" value="PROTEIN ARGININE N-METHYLTRANSFERASE 5"/>
    <property type="match status" value="1"/>
</dbReference>
<protein>
    <recommendedName>
        <fullName evidence="4">Protein arginine N-methyltransferase</fullName>
    </recommendedName>
</protein>
<keyword evidence="1 4" id="KW-0489">Methyltransferase</keyword>
<keyword evidence="10" id="KW-1185">Reference proteome</keyword>
<feature type="domain" description="PRMT5 oligomerisation" evidence="8">
    <location>
        <begin position="520"/>
        <end position="686"/>
    </location>
</feature>